<dbReference type="PANTHER" id="PTHR43908:SF3">
    <property type="entry name" value="AT29763P-RELATED"/>
    <property type="match status" value="1"/>
</dbReference>
<dbReference type="PANTHER" id="PTHR43908">
    <property type="entry name" value="AT29763P-RELATED"/>
    <property type="match status" value="1"/>
</dbReference>
<evidence type="ECO:0000256" key="6">
    <source>
        <dbReference type="SAM" id="MobiDB-lite"/>
    </source>
</evidence>
<dbReference type="InterPro" id="IPR036869">
    <property type="entry name" value="J_dom_sf"/>
</dbReference>
<feature type="region of interest" description="Disordered" evidence="6">
    <location>
        <begin position="523"/>
        <end position="566"/>
    </location>
</feature>
<dbReference type="PROSITE" id="PS50076">
    <property type="entry name" value="DNAJ_2"/>
    <property type="match status" value="1"/>
</dbReference>
<dbReference type="Gene3D" id="1.10.287.110">
    <property type="entry name" value="DnaJ domain"/>
    <property type="match status" value="1"/>
</dbReference>
<evidence type="ECO:0000256" key="4">
    <source>
        <dbReference type="ARBA" id="ARBA00022989"/>
    </source>
</evidence>
<dbReference type="InterPro" id="IPR001623">
    <property type="entry name" value="DnaJ_domain"/>
</dbReference>
<dbReference type="Pfam" id="PF09320">
    <property type="entry name" value="DUF1977"/>
    <property type="match status" value="1"/>
</dbReference>
<dbReference type="Pfam" id="PF00226">
    <property type="entry name" value="DnaJ"/>
    <property type="match status" value="1"/>
</dbReference>
<feature type="compositionally biased region" description="Basic and acidic residues" evidence="6">
    <location>
        <begin position="523"/>
        <end position="539"/>
    </location>
</feature>
<dbReference type="Gene3D" id="2.30.29.30">
    <property type="entry name" value="Pleckstrin-homology domain (PH domain)/Phosphotyrosine-binding domain (PTB)"/>
    <property type="match status" value="1"/>
</dbReference>
<dbReference type="GO" id="GO:0071218">
    <property type="term" value="P:cellular response to misfolded protein"/>
    <property type="evidence" value="ECO:0007669"/>
    <property type="project" value="TreeGrafter"/>
</dbReference>
<dbReference type="InterPro" id="IPR001849">
    <property type="entry name" value="PH_domain"/>
</dbReference>
<evidence type="ECO:0000256" key="7">
    <source>
        <dbReference type="SAM" id="Phobius"/>
    </source>
</evidence>
<dbReference type="Pfam" id="PF00169">
    <property type="entry name" value="PH"/>
    <property type="match status" value="1"/>
</dbReference>
<comment type="subcellular location">
    <subcellularLocation>
        <location evidence="1">Endoplasmic reticulum membrane</location>
        <topology evidence="1">Single-pass membrane protein</topology>
    </subcellularLocation>
</comment>
<dbReference type="SUPFAM" id="SSF46565">
    <property type="entry name" value="Chaperone J-domain"/>
    <property type="match status" value="1"/>
</dbReference>
<keyword evidence="2 7" id="KW-0812">Transmembrane</keyword>
<dbReference type="PROSITE" id="PS00636">
    <property type="entry name" value="DNAJ_1"/>
    <property type="match status" value="1"/>
</dbReference>
<evidence type="ECO:0000256" key="1">
    <source>
        <dbReference type="ARBA" id="ARBA00004389"/>
    </source>
</evidence>
<feature type="domain" description="J" evidence="9">
    <location>
        <begin position="116"/>
        <end position="180"/>
    </location>
</feature>
<feature type="compositionally biased region" description="Polar residues" evidence="6">
    <location>
        <begin position="540"/>
        <end position="558"/>
    </location>
</feature>
<dbReference type="SMART" id="SM00233">
    <property type="entry name" value="PH"/>
    <property type="match status" value="1"/>
</dbReference>
<evidence type="ECO:0000256" key="5">
    <source>
        <dbReference type="ARBA" id="ARBA00023136"/>
    </source>
</evidence>
<keyword evidence="5 7" id="KW-0472">Membrane</keyword>
<evidence type="ECO:0000256" key="3">
    <source>
        <dbReference type="ARBA" id="ARBA00022824"/>
    </source>
</evidence>
<keyword evidence="3" id="KW-0256">Endoplasmic reticulum</keyword>
<gene>
    <name evidence="10" type="ORF">HUG17_8754</name>
</gene>
<comment type="caution">
    <text evidence="10">The sequence shown here is derived from an EMBL/GenBank/DDBJ whole genome shotgun (WGS) entry which is preliminary data.</text>
</comment>
<dbReference type="CDD" id="cd06257">
    <property type="entry name" value="DnaJ"/>
    <property type="match status" value="1"/>
</dbReference>
<dbReference type="SMART" id="SM00271">
    <property type="entry name" value="DnaJ"/>
    <property type="match status" value="1"/>
</dbReference>
<reference evidence="10" key="1">
    <citation type="submission" date="2020-06" db="EMBL/GenBank/DDBJ databases">
        <authorList>
            <person name="Ji K."/>
            <person name="Li J."/>
        </authorList>
    </citation>
    <scope>NUCLEOTIDE SEQUENCE</scope>
    <source>
        <strain evidence="10">JKM2019</strain>
        <tissue evidence="10">Whole body</tissue>
    </source>
</reference>
<dbReference type="InterPro" id="IPR011993">
    <property type="entry name" value="PH-like_dom_sf"/>
</dbReference>
<proteinExistence type="predicted"/>
<dbReference type="PRINTS" id="PR00625">
    <property type="entry name" value="JDOMAIN"/>
</dbReference>
<dbReference type="InterPro" id="IPR015399">
    <property type="entry name" value="DUF1977_DnaJ-like"/>
</dbReference>
<evidence type="ECO:0000259" key="8">
    <source>
        <dbReference type="PROSITE" id="PS50003"/>
    </source>
</evidence>
<accession>A0A9D4NQS5</accession>
<sequence length="591" mass="68925">MEGNKDESKRCMAIAEQALSRKDFNKAVKFAQKADQLYSTEVTKNLLNKAKLLAESRHNPTFDDSSNSTNNHQRKNSESSTNNNMDNEQQNQSSSSSSTTTNDQPKSVDYIRNCKDYYEILSVSKQATEKEIKTQYRKLALQFHPDKNKEPGAAEAFKAIGNAFAVLSDPDKRRKYDQIGTIDDSDYPSFSSSRRRGYDYSRGFEDFNADEIFNMFFGGGFPTGNVYVYRNGNGGWNQHHSHHHQQQRTNRQHESQATAGYTVLLQILPILFFICISLLSNLVPDNPYSLQRSHKYPYQRFTENLEVPYFVKENFERDYRDSLSQIERHVEESYISNLQTSCFKERNYKENLIYRARFLRDTTMESKAQALKTPSCDHSIIMKMKLNDRCLIHIAQSNDQNPIDQCGWLQQWNDEKKTFQKKWFVLKENLLFYYNQRNDREPTGLIILDGYRVEIIESLADDRFPFKIDFGISRITGKPLKSYILATDNHSDMEQWIKALSCASYDYLKMVVSELEHRLSELNQDDNKTTATNDSDHSKSTSSPILSRSDSTQQQQRFNPFDERPDDHVQEQLTFADLHERYGQRIRKCFI</sequence>
<name>A0A9D4NQS5_DERFA</name>
<feature type="transmembrane region" description="Helical" evidence="7">
    <location>
        <begin position="258"/>
        <end position="279"/>
    </location>
</feature>
<dbReference type="Proteomes" id="UP000828236">
    <property type="component" value="Unassembled WGS sequence"/>
</dbReference>
<feature type="region of interest" description="Disordered" evidence="6">
    <location>
        <begin position="58"/>
        <end position="108"/>
    </location>
</feature>
<keyword evidence="4 7" id="KW-1133">Transmembrane helix</keyword>
<organism evidence="10">
    <name type="scientific">Dermatophagoides farinae</name>
    <name type="common">American house dust mite</name>
    <dbReference type="NCBI Taxonomy" id="6954"/>
    <lineage>
        <taxon>Eukaryota</taxon>
        <taxon>Metazoa</taxon>
        <taxon>Ecdysozoa</taxon>
        <taxon>Arthropoda</taxon>
        <taxon>Chelicerata</taxon>
        <taxon>Arachnida</taxon>
        <taxon>Acari</taxon>
        <taxon>Acariformes</taxon>
        <taxon>Sarcoptiformes</taxon>
        <taxon>Astigmata</taxon>
        <taxon>Psoroptidia</taxon>
        <taxon>Analgoidea</taxon>
        <taxon>Pyroglyphidae</taxon>
        <taxon>Dermatophagoidinae</taxon>
        <taxon>Dermatophagoides</taxon>
    </lineage>
</organism>
<feature type="domain" description="PH" evidence="8">
    <location>
        <begin position="402"/>
        <end position="505"/>
    </location>
</feature>
<feature type="compositionally biased region" description="Polar residues" evidence="6">
    <location>
        <begin position="62"/>
        <end position="71"/>
    </location>
</feature>
<evidence type="ECO:0000313" key="10">
    <source>
        <dbReference type="EMBL" id="KAH7637650.1"/>
    </source>
</evidence>
<dbReference type="GO" id="GO:0005789">
    <property type="term" value="C:endoplasmic reticulum membrane"/>
    <property type="evidence" value="ECO:0007669"/>
    <property type="project" value="UniProtKB-SubCell"/>
</dbReference>
<evidence type="ECO:0000256" key="2">
    <source>
        <dbReference type="ARBA" id="ARBA00022692"/>
    </source>
</evidence>
<protein>
    <submittedName>
        <fullName evidence="10">Dnaj and duf1977 domain containing protein</fullName>
    </submittedName>
</protein>
<dbReference type="SUPFAM" id="SSF50729">
    <property type="entry name" value="PH domain-like"/>
    <property type="match status" value="1"/>
</dbReference>
<evidence type="ECO:0000259" key="9">
    <source>
        <dbReference type="PROSITE" id="PS50076"/>
    </source>
</evidence>
<feature type="compositionally biased region" description="Low complexity" evidence="6">
    <location>
        <begin position="80"/>
        <end position="104"/>
    </location>
</feature>
<dbReference type="FunFam" id="1.10.287.110:FF:000070">
    <property type="entry name" value="Endoplasmic reticulum protein, putative"/>
    <property type="match status" value="1"/>
</dbReference>
<dbReference type="InterPro" id="IPR018253">
    <property type="entry name" value="DnaJ_domain_CS"/>
</dbReference>
<dbReference type="GO" id="GO:0030544">
    <property type="term" value="F:Hsp70 protein binding"/>
    <property type="evidence" value="ECO:0007669"/>
    <property type="project" value="TreeGrafter"/>
</dbReference>
<reference evidence="10" key="2">
    <citation type="journal article" date="2021" name="World Allergy Organ. J.">
        <title>Chromosome-level assembly of Dermatophagoides farinae genome and transcriptome reveals two novel allergens Der f 37 and Der f 39.</title>
        <authorList>
            <person name="Chen J."/>
            <person name="Cai Z."/>
            <person name="Fan D."/>
            <person name="Hu J."/>
            <person name="Hou Y."/>
            <person name="He Y."/>
            <person name="Zhang Z."/>
            <person name="Zhao Z."/>
            <person name="Gao P."/>
            <person name="Hu W."/>
            <person name="Sun J."/>
            <person name="Li J."/>
            <person name="Ji K."/>
        </authorList>
    </citation>
    <scope>NUCLEOTIDE SEQUENCE</scope>
    <source>
        <strain evidence="10">JKM2019</strain>
    </source>
</reference>
<dbReference type="PROSITE" id="PS50003">
    <property type="entry name" value="PH_DOMAIN"/>
    <property type="match status" value="1"/>
</dbReference>
<dbReference type="AlphaFoldDB" id="A0A9D4NQS5"/>
<dbReference type="EMBL" id="SDOV01000008">
    <property type="protein sequence ID" value="KAH7637650.1"/>
    <property type="molecule type" value="Genomic_DNA"/>
</dbReference>
<dbReference type="InterPro" id="IPR051100">
    <property type="entry name" value="DnaJ_subfamily_B/C"/>
</dbReference>